<dbReference type="Gene3D" id="3.40.630.30">
    <property type="match status" value="1"/>
</dbReference>
<protein>
    <recommendedName>
        <fullName evidence="1">N-acetyltransferase domain-containing protein</fullName>
    </recommendedName>
</protein>
<proteinExistence type="predicted"/>
<dbReference type="InterPro" id="IPR000182">
    <property type="entry name" value="GNAT_dom"/>
</dbReference>
<evidence type="ECO:0000313" key="3">
    <source>
        <dbReference type="Proteomes" id="UP000612456"/>
    </source>
</evidence>
<dbReference type="Pfam" id="PF13302">
    <property type="entry name" value="Acetyltransf_3"/>
    <property type="match status" value="1"/>
</dbReference>
<reference evidence="2" key="2">
    <citation type="submission" date="2020-09" db="EMBL/GenBank/DDBJ databases">
        <authorList>
            <person name="Sun Q."/>
            <person name="Zhou Y."/>
        </authorList>
    </citation>
    <scope>NUCLEOTIDE SEQUENCE</scope>
    <source>
        <strain evidence="2">CGMCC 1.15178</strain>
    </source>
</reference>
<accession>A0A916Z729</accession>
<gene>
    <name evidence="2" type="ORF">GCM10010911_41640</name>
</gene>
<evidence type="ECO:0000313" key="2">
    <source>
        <dbReference type="EMBL" id="GGD79248.1"/>
    </source>
</evidence>
<dbReference type="InterPro" id="IPR016181">
    <property type="entry name" value="Acyl_CoA_acyltransferase"/>
</dbReference>
<evidence type="ECO:0000259" key="1">
    <source>
        <dbReference type="Pfam" id="PF13302"/>
    </source>
</evidence>
<reference evidence="2" key="1">
    <citation type="journal article" date="2014" name="Int. J. Syst. Evol. Microbiol.">
        <title>Complete genome sequence of Corynebacterium casei LMG S-19264T (=DSM 44701T), isolated from a smear-ripened cheese.</title>
        <authorList>
            <consortium name="US DOE Joint Genome Institute (JGI-PGF)"/>
            <person name="Walter F."/>
            <person name="Albersmeier A."/>
            <person name="Kalinowski J."/>
            <person name="Ruckert C."/>
        </authorList>
    </citation>
    <scope>NUCLEOTIDE SEQUENCE</scope>
    <source>
        <strain evidence="2">CGMCC 1.15178</strain>
    </source>
</reference>
<dbReference type="RefSeq" id="WP_229750525.1">
    <property type="nucleotide sequence ID" value="NZ_BMHP01000003.1"/>
</dbReference>
<name>A0A916Z729_9BACL</name>
<dbReference type="EMBL" id="BMHP01000003">
    <property type="protein sequence ID" value="GGD79248.1"/>
    <property type="molecule type" value="Genomic_DNA"/>
</dbReference>
<feature type="domain" description="N-acetyltransferase" evidence="1">
    <location>
        <begin position="9"/>
        <end position="75"/>
    </location>
</feature>
<sequence>MTKVMITKRLTLRQLELHDAEAIEKLAGEKEVADTTLNMPHPYPAGLASTFINARHEAAARGDGFSFAVTLTEGGGIPRSCGAACKQDSQYGRTGLLDW</sequence>
<dbReference type="AlphaFoldDB" id="A0A916Z729"/>
<dbReference type="SUPFAM" id="SSF55729">
    <property type="entry name" value="Acyl-CoA N-acyltransferases (Nat)"/>
    <property type="match status" value="1"/>
</dbReference>
<keyword evidence="3" id="KW-1185">Reference proteome</keyword>
<dbReference type="Proteomes" id="UP000612456">
    <property type="component" value="Unassembled WGS sequence"/>
</dbReference>
<comment type="caution">
    <text evidence="2">The sequence shown here is derived from an EMBL/GenBank/DDBJ whole genome shotgun (WGS) entry which is preliminary data.</text>
</comment>
<organism evidence="2 3">
    <name type="scientific">Paenibacillus nasutitermitis</name>
    <dbReference type="NCBI Taxonomy" id="1652958"/>
    <lineage>
        <taxon>Bacteria</taxon>
        <taxon>Bacillati</taxon>
        <taxon>Bacillota</taxon>
        <taxon>Bacilli</taxon>
        <taxon>Bacillales</taxon>
        <taxon>Paenibacillaceae</taxon>
        <taxon>Paenibacillus</taxon>
    </lineage>
</organism>
<dbReference type="GO" id="GO:0016747">
    <property type="term" value="F:acyltransferase activity, transferring groups other than amino-acyl groups"/>
    <property type="evidence" value="ECO:0007669"/>
    <property type="project" value="InterPro"/>
</dbReference>